<organism evidence="2 3">
    <name type="scientific">Synaphobranchus kaupii</name>
    <name type="common">Kaup's arrowtooth eel</name>
    <dbReference type="NCBI Taxonomy" id="118154"/>
    <lineage>
        <taxon>Eukaryota</taxon>
        <taxon>Metazoa</taxon>
        <taxon>Chordata</taxon>
        <taxon>Craniata</taxon>
        <taxon>Vertebrata</taxon>
        <taxon>Euteleostomi</taxon>
        <taxon>Actinopterygii</taxon>
        <taxon>Neopterygii</taxon>
        <taxon>Teleostei</taxon>
        <taxon>Anguilliformes</taxon>
        <taxon>Synaphobranchidae</taxon>
        <taxon>Synaphobranchus</taxon>
    </lineage>
</organism>
<comment type="caution">
    <text evidence="2">The sequence shown here is derived from an EMBL/GenBank/DDBJ whole genome shotgun (WGS) entry which is preliminary data.</text>
</comment>
<gene>
    <name evidence="2" type="ORF">SKAU_G00030010</name>
</gene>
<protein>
    <submittedName>
        <fullName evidence="2">Uncharacterized protein</fullName>
    </submittedName>
</protein>
<accession>A0A9Q1GEI0</accession>
<evidence type="ECO:0000256" key="1">
    <source>
        <dbReference type="SAM" id="MobiDB-lite"/>
    </source>
</evidence>
<dbReference type="EMBL" id="JAINUF010000001">
    <property type="protein sequence ID" value="KAJ8382223.1"/>
    <property type="molecule type" value="Genomic_DNA"/>
</dbReference>
<dbReference type="AlphaFoldDB" id="A0A9Q1GEI0"/>
<evidence type="ECO:0000313" key="3">
    <source>
        <dbReference type="Proteomes" id="UP001152622"/>
    </source>
</evidence>
<keyword evidence="3" id="KW-1185">Reference proteome</keyword>
<name>A0A9Q1GEI0_SYNKA</name>
<sequence>MKTTASLRMHDHMTHFTKLSDKTGMELAAVLSPASLPGSRVAGFTAFLQREDEDTVRGARWGRGGGGRLRQEVTAAETGPSVPLKPARLLKPHFSVQATGENTWEAIEEC</sequence>
<feature type="region of interest" description="Disordered" evidence="1">
    <location>
        <begin position="57"/>
        <end position="86"/>
    </location>
</feature>
<evidence type="ECO:0000313" key="2">
    <source>
        <dbReference type="EMBL" id="KAJ8382223.1"/>
    </source>
</evidence>
<reference evidence="2" key="1">
    <citation type="journal article" date="2023" name="Science">
        <title>Genome structures resolve the early diversification of teleost fishes.</title>
        <authorList>
            <person name="Parey E."/>
            <person name="Louis A."/>
            <person name="Montfort J."/>
            <person name="Bouchez O."/>
            <person name="Roques C."/>
            <person name="Iampietro C."/>
            <person name="Lluch J."/>
            <person name="Castinel A."/>
            <person name="Donnadieu C."/>
            <person name="Desvignes T."/>
            <person name="Floi Bucao C."/>
            <person name="Jouanno E."/>
            <person name="Wen M."/>
            <person name="Mejri S."/>
            <person name="Dirks R."/>
            <person name="Jansen H."/>
            <person name="Henkel C."/>
            <person name="Chen W.J."/>
            <person name="Zahm M."/>
            <person name="Cabau C."/>
            <person name="Klopp C."/>
            <person name="Thompson A.W."/>
            <person name="Robinson-Rechavi M."/>
            <person name="Braasch I."/>
            <person name="Lecointre G."/>
            <person name="Bobe J."/>
            <person name="Postlethwait J.H."/>
            <person name="Berthelot C."/>
            <person name="Roest Crollius H."/>
            <person name="Guiguen Y."/>
        </authorList>
    </citation>
    <scope>NUCLEOTIDE SEQUENCE</scope>
    <source>
        <strain evidence="2">WJC10195</strain>
    </source>
</reference>
<dbReference type="Proteomes" id="UP001152622">
    <property type="component" value="Chromosome 1"/>
</dbReference>
<proteinExistence type="predicted"/>